<dbReference type="EMBL" id="JBDJNQ010000001">
    <property type="protein sequence ID" value="MEN5376226.1"/>
    <property type="molecule type" value="Genomic_DNA"/>
</dbReference>
<dbReference type="InterPro" id="IPR034660">
    <property type="entry name" value="DinB/YfiT-like"/>
</dbReference>
<organism evidence="3 4">
    <name type="scientific">Sphingobacterium kitahiroshimense</name>
    <dbReference type="NCBI Taxonomy" id="470446"/>
    <lineage>
        <taxon>Bacteria</taxon>
        <taxon>Pseudomonadati</taxon>
        <taxon>Bacteroidota</taxon>
        <taxon>Sphingobacteriia</taxon>
        <taxon>Sphingobacteriales</taxon>
        <taxon>Sphingobacteriaceae</taxon>
        <taxon>Sphingobacterium</taxon>
    </lineage>
</organism>
<comment type="caution">
    <text evidence="3">The sequence shown here is derived from an EMBL/GenBank/DDBJ whole genome shotgun (WGS) entry which is preliminary data.</text>
</comment>
<proteinExistence type="predicted"/>
<evidence type="ECO:0000313" key="4">
    <source>
        <dbReference type="Proteomes" id="UP001409291"/>
    </source>
</evidence>
<keyword evidence="1" id="KW-0732">Signal</keyword>
<dbReference type="Pfam" id="PF12867">
    <property type="entry name" value="DinB_2"/>
    <property type="match status" value="1"/>
</dbReference>
<feature type="signal peptide" evidence="1">
    <location>
        <begin position="1"/>
        <end position="24"/>
    </location>
</feature>
<dbReference type="SUPFAM" id="SSF109854">
    <property type="entry name" value="DinB/YfiT-like putative metalloenzymes"/>
    <property type="match status" value="1"/>
</dbReference>
<accession>A0ABV0BN88</accession>
<dbReference type="RefSeq" id="WP_346580543.1">
    <property type="nucleotide sequence ID" value="NZ_JBDJLH010000005.1"/>
</dbReference>
<name>A0ABV0BN88_9SPHI</name>
<evidence type="ECO:0000313" key="3">
    <source>
        <dbReference type="EMBL" id="MEN5376226.1"/>
    </source>
</evidence>
<feature type="chain" id="PRO_5047536174" evidence="1">
    <location>
        <begin position="25"/>
        <end position="227"/>
    </location>
</feature>
<sequence>MKILIKFMLALGVSITLPCIMAKAADKIAVINNVTRIIEQNAPSVILNQQGNIDSLIQYFQYTTKSLKDDISGLSEAQLQFSPGEGKWSIGQCLEHIIRSESLLFEMAKKELGKAPQPNRKNEVKSTDQGLINMMTDRSQKFQAPKELQPTGKYKDSKVAIKDFLAAREPVLLYIKNANIDDLRNHISDYPTGVVDGYQNLLFIAAHCARHTKQIEEVLADPNFPKK</sequence>
<dbReference type="Proteomes" id="UP001409291">
    <property type="component" value="Unassembled WGS sequence"/>
</dbReference>
<gene>
    <name evidence="3" type="ORF">ABE541_03030</name>
</gene>
<protein>
    <submittedName>
        <fullName evidence="3">DinB family protein</fullName>
    </submittedName>
</protein>
<keyword evidence="4" id="KW-1185">Reference proteome</keyword>
<dbReference type="InterPro" id="IPR024775">
    <property type="entry name" value="DinB-like"/>
</dbReference>
<feature type="domain" description="DinB-like" evidence="2">
    <location>
        <begin position="71"/>
        <end position="215"/>
    </location>
</feature>
<dbReference type="Gene3D" id="1.20.120.450">
    <property type="entry name" value="dinb family like domain"/>
    <property type="match status" value="1"/>
</dbReference>
<reference evidence="3 4" key="1">
    <citation type="submission" date="2024-04" db="EMBL/GenBank/DDBJ databases">
        <title>WGS of bacteria from Torrens River.</title>
        <authorList>
            <person name="Wyrsch E.R."/>
            <person name="Drigo B."/>
        </authorList>
    </citation>
    <scope>NUCLEOTIDE SEQUENCE [LARGE SCALE GENOMIC DNA]</scope>
    <source>
        <strain evidence="3 4">TWI391</strain>
    </source>
</reference>
<evidence type="ECO:0000256" key="1">
    <source>
        <dbReference type="SAM" id="SignalP"/>
    </source>
</evidence>
<evidence type="ECO:0000259" key="2">
    <source>
        <dbReference type="Pfam" id="PF12867"/>
    </source>
</evidence>